<dbReference type="GeneID" id="43601863"/>
<feature type="region of interest" description="Disordered" evidence="1">
    <location>
        <begin position="21"/>
        <end position="47"/>
    </location>
</feature>
<dbReference type="STRING" id="2656787.A0A370TDL0"/>
<evidence type="ECO:0000313" key="2">
    <source>
        <dbReference type="EMBL" id="RDL32558.1"/>
    </source>
</evidence>
<evidence type="ECO:0008006" key="4">
    <source>
        <dbReference type="Google" id="ProtNLM"/>
    </source>
</evidence>
<accession>A0A370TDL0</accession>
<dbReference type="RefSeq" id="XP_031866280.1">
    <property type="nucleotide sequence ID" value="XM_032017637.1"/>
</dbReference>
<gene>
    <name evidence="2" type="ORF">BP5553_09014</name>
</gene>
<evidence type="ECO:0000313" key="3">
    <source>
        <dbReference type="Proteomes" id="UP000254866"/>
    </source>
</evidence>
<dbReference type="PANTHER" id="PTHR37827:SF1">
    <property type="entry name" value="HNH DOMAIN-CONTAINING PROTEIN"/>
    <property type="match status" value="1"/>
</dbReference>
<dbReference type="EMBL" id="NPIC01000010">
    <property type="protein sequence ID" value="RDL32558.1"/>
    <property type="molecule type" value="Genomic_DNA"/>
</dbReference>
<keyword evidence="3" id="KW-1185">Reference proteome</keyword>
<feature type="compositionally biased region" description="Basic residues" evidence="1">
    <location>
        <begin position="30"/>
        <end position="40"/>
    </location>
</feature>
<name>A0A370TDL0_9HELO</name>
<protein>
    <recommendedName>
        <fullName evidence="4">HNH domain-containing protein</fullName>
    </recommendedName>
</protein>
<dbReference type="OrthoDB" id="4850648at2759"/>
<sequence>MDESIEEANFQLFRDCLSTPLIDKSSTSPPKKKKKIRRARGTGSRKATVQIPQNVEEDLDRQNDAEDLAEFIDYLASEIFTSLPQDLRTLTYSIYFNNASLQAKYSLPLSTQAFAQLLHTTAPSATDTLIAYYSTSPDDDLSSLLSHTLTAYLTHHTTPPPPPSQTRDLAQACELCERSWIPLTYHHLIPRAVHAKVQKRGWHTEDRLNSVAWLCRACHSFIHRVASNEELAKEWYTVERLRARDDVGGFVGWVGGVRWKAR</sequence>
<organism evidence="2 3">
    <name type="scientific">Venustampulla echinocandica</name>
    <dbReference type="NCBI Taxonomy" id="2656787"/>
    <lineage>
        <taxon>Eukaryota</taxon>
        <taxon>Fungi</taxon>
        <taxon>Dikarya</taxon>
        <taxon>Ascomycota</taxon>
        <taxon>Pezizomycotina</taxon>
        <taxon>Leotiomycetes</taxon>
        <taxon>Helotiales</taxon>
        <taxon>Pleuroascaceae</taxon>
        <taxon>Venustampulla</taxon>
    </lineage>
</organism>
<dbReference type="Proteomes" id="UP000254866">
    <property type="component" value="Unassembled WGS sequence"/>
</dbReference>
<dbReference type="AlphaFoldDB" id="A0A370TDL0"/>
<evidence type="ECO:0000256" key="1">
    <source>
        <dbReference type="SAM" id="MobiDB-lite"/>
    </source>
</evidence>
<dbReference type="PANTHER" id="PTHR37827">
    <property type="entry name" value="TUDOR DOMAIN-CONTAINING PROTEIN"/>
    <property type="match status" value="1"/>
</dbReference>
<proteinExistence type="predicted"/>
<reference evidence="2 3" key="1">
    <citation type="journal article" date="2018" name="IMA Fungus">
        <title>IMA Genome-F 9: Draft genome sequence of Annulohypoxylon stygium, Aspergillus mulundensis, Berkeleyomyces basicola (syn. Thielaviopsis basicola), Ceratocystis smalleyi, two Cercospora beticola strains, Coleophoma cylindrospora, Fusarium fracticaudum, Phialophora cf. hyalina, and Morchella septimelata.</title>
        <authorList>
            <person name="Wingfield B.D."/>
            <person name="Bills G.F."/>
            <person name="Dong Y."/>
            <person name="Huang W."/>
            <person name="Nel W.J."/>
            <person name="Swalarsk-Parry B.S."/>
            <person name="Vaghefi N."/>
            <person name="Wilken P.M."/>
            <person name="An Z."/>
            <person name="de Beer Z.W."/>
            <person name="De Vos L."/>
            <person name="Chen L."/>
            <person name="Duong T.A."/>
            <person name="Gao Y."/>
            <person name="Hammerbacher A."/>
            <person name="Kikkert J.R."/>
            <person name="Li Y."/>
            <person name="Li H."/>
            <person name="Li K."/>
            <person name="Li Q."/>
            <person name="Liu X."/>
            <person name="Ma X."/>
            <person name="Naidoo K."/>
            <person name="Pethybridge S.J."/>
            <person name="Sun J."/>
            <person name="Steenkamp E.T."/>
            <person name="van der Nest M.A."/>
            <person name="van Wyk S."/>
            <person name="Wingfield M.J."/>
            <person name="Xiong C."/>
            <person name="Yue Q."/>
            <person name="Zhang X."/>
        </authorList>
    </citation>
    <scope>NUCLEOTIDE SEQUENCE [LARGE SCALE GENOMIC DNA]</scope>
    <source>
        <strain evidence="2 3">BP 5553</strain>
    </source>
</reference>
<comment type="caution">
    <text evidence="2">The sequence shown here is derived from an EMBL/GenBank/DDBJ whole genome shotgun (WGS) entry which is preliminary data.</text>
</comment>